<feature type="transmembrane region" description="Helical" evidence="2">
    <location>
        <begin position="99"/>
        <end position="119"/>
    </location>
</feature>
<accession>A0A367ZPX7</accession>
<keyword evidence="2" id="KW-0472">Membrane</keyword>
<evidence type="ECO:0000313" key="3">
    <source>
        <dbReference type="EMBL" id="RCK80090.1"/>
    </source>
</evidence>
<name>A0A367ZPX7_9BACT</name>
<comment type="caution">
    <text evidence="3">The sequence shown here is derived from an EMBL/GenBank/DDBJ whole genome shotgun (WGS) entry which is preliminary data.</text>
</comment>
<proteinExistence type="predicted"/>
<protein>
    <submittedName>
        <fullName evidence="3">Uncharacterized protein</fullName>
    </submittedName>
</protein>
<keyword evidence="2" id="KW-0812">Transmembrane</keyword>
<evidence type="ECO:0000313" key="4">
    <source>
        <dbReference type="Proteomes" id="UP000252355"/>
    </source>
</evidence>
<feature type="transmembrane region" description="Helical" evidence="2">
    <location>
        <begin position="67"/>
        <end position="87"/>
    </location>
</feature>
<dbReference type="EMBL" id="QOQW01000008">
    <property type="protein sequence ID" value="RCK80090.1"/>
    <property type="molecule type" value="Genomic_DNA"/>
</dbReference>
<organism evidence="3 4">
    <name type="scientific">Candidatus Ozemobacter sibiricus</name>
    <dbReference type="NCBI Taxonomy" id="2268124"/>
    <lineage>
        <taxon>Bacteria</taxon>
        <taxon>Candidatus Ozemobacteria</taxon>
        <taxon>Candidatus Ozemobacterales</taxon>
        <taxon>Candidatus Ozemobacteraceae</taxon>
        <taxon>Candidatus Ozemobacter</taxon>
    </lineage>
</organism>
<reference evidence="3 4" key="1">
    <citation type="submission" date="2018-05" db="EMBL/GenBank/DDBJ databases">
        <title>A metagenomic window into the 2 km-deep terrestrial subsurface aquifer revealed taxonomically and functionally diverse microbial community comprising novel uncultured bacterial lineages.</title>
        <authorList>
            <person name="Kadnikov V.V."/>
            <person name="Mardanov A.V."/>
            <person name="Beletsky A.V."/>
            <person name="Banks D."/>
            <person name="Pimenov N.V."/>
            <person name="Frank Y.A."/>
            <person name="Karnachuk O.V."/>
            <person name="Ravin N.V."/>
        </authorList>
    </citation>
    <scope>NUCLEOTIDE SEQUENCE [LARGE SCALE GENOMIC DNA]</scope>
    <source>
        <strain evidence="3">BY5</strain>
    </source>
</reference>
<dbReference type="AlphaFoldDB" id="A0A367ZPX7"/>
<keyword evidence="2" id="KW-1133">Transmembrane helix</keyword>
<evidence type="ECO:0000256" key="2">
    <source>
        <dbReference type="SAM" id="Phobius"/>
    </source>
</evidence>
<gene>
    <name evidence="3" type="ORF">OZSIB_3594</name>
</gene>
<evidence type="ECO:0000256" key="1">
    <source>
        <dbReference type="SAM" id="MobiDB-lite"/>
    </source>
</evidence>
<feature type="region of interest" description="Disordered" evidence="1">
    <location>
        <begin position="152"/>
        <end position="177"/>
    </location>
</feature>
<sequence>MAAGVDTVPPPPPPTLDEDLAALEAMDWFQASLVRIRKGAHPDPAIEALLARRFNLPRHRFLGPWPIRYLSTFAWIFTCCTAAWLVLWALGTALGFTEGVWLASGLMTTAMAALFGLALSQPIVFVDERALEEAGKAELARLRSLAGLAREAGATGGSGPAPTPAAGAAGETKRSAG</sequence>
<dbReference type="Proteomes" id="UP000252355">
    <property type="component" value="Unassembled WGS sequence"/>
</dbReference>